<evidence type="ECO:0000256" key="1">
    <source>
        <dbReference type="ARBA" id="ARBA00004191"/>
    </source>
</evidence>
<evidence type="ECO:0000256" key="3">
    <source>
        <dbReference type="ARBA" id="ARBA00022512"/>
    </source>
</evidence>
<keyword evidence="6" id="KW-0325">Glycoprotein</keyword>
<protein>
    <recommendedName>
        <fullName evidence="8">BURP domain-containing protein</fullName>
    </recommendedName>
</protein>
<comment type="subcellular location">
    <subcellularLocation>
        <location evidence="1">Secreted</location>
        <location evidence="1">Cell wall</location>
    </subcellularLocation>
    <subcellularLocation>
        <location evidence="2">Secreted</location>
        <location evidence="2">Extracellular space</location>
        <location evidence="2">Apoplast</location>
    </subcellularLocation>
</comment>
<evidence type="ECO:0000256" key="7">
    <source>
        <dbReference type="SAM" id="MobiDB-lite"/>
    </source>
</evidence>
<dbReference type="PANTHER" id="PTHR31458:SF2">
    <property type="entry name" value="POLYGALACTURONASE 1 BETA-LIKE PROTEIN 2"/>
    <property type="match status" value="1"/>
</dbReference>
<keyword evidence="3" id="KW-0964">Secreted</keyword>
<dbReference type="InterPro" id="IPR004873">
    <property type="entry name" value="BURP_dom"/>
</dbReference>
<evidence type="ECO:0000313" key="10">
    <source>
        <dbReference type="Proteomes" id="UP001187192"/>
    </source>
</evidence>
<comment type="caution">
    <text evidence="9">The sequence shown here is derived from an EMBL/GenBank/DDBJ whole genome shotgun (WGS) entry which is preliminary data.</text>
</comment>
<evidence type="ECO:0000256" key="5">
    <source>
        <dbReference type="ARBA" id="ARBA00022729"/>
    </source>
</evidence>
<evidence type="ECO:0000313" key="9">
    <source>
        <dbReference type="EMBL" id="GMN41621.1"/>
    </source>
</evidence>
<name>A0AA88D3Q6_FICCA</name>
<feature type="region of interest" description="Disordered" evidence="7">
    <location>
        <begin position="1"/>
        <end position="35"/>
    </location>
</feature>
<keyword evidence="5" id="KW-0732">Signal</keyword>
<dbReference type="GO" id="GO:0048046">
    <property type="term" value="C:apoplast"/>
    <property type="evidence" value="ECO:0007669"/>
    <property type="project" value="UniProtKB-SubCell"/>
</dbReference>
<gene>
    <name evidence="9" type="ORF">TIFTF001_010842</name>
</gene>
<dbReference type="PANTHER" id="PTHR31458">
    <property type="entry name" value="POLYGALACTURONASE 1 BETA-LIKE PROTEIN 2"/>
    <property type="match status" value="1"/>
</dbReference>
<sequence>MGTGFTGYGESRNRGEDSFTSYGKENSLGRTIFNSYGDGGDAEVEEFKNYRDDSNQGDDSFQSYAKNSKNEIVNFANYGNATVPVYFGQDNFTSYGQAGSTGQSIGFEVYSDVNQFKEHTKDKKGVTFATYQVTSDTETTPATSSSRGAVSGSLVKSRVEPGKFFRDSLLKPGVVMPMPDIRDKMPKKTPWRSARGLSAEDMIGSATSVLGHNVVLRSTENASGSKKEIMIPEVKGINGGKPHCQVAICHLDASTWSPTHGAFLALGSGPGQVEVRHWIFENGMTWSVADN</sequence>
<evidence type="ECO:0000256" key="4">
    <source>
        <dbReference type="ARBA" id="ARBA00022523"/>
    </source>
</evidence>
<dbReference type="PROSITE" id="PS51277">
    <property type="entry name" value="BURP"/>
    <property type="match status" value="1"/>
</dbReference>
<dbReference type="InterPro" id="IPR051897">
    <property type="entry name" value="PG-associated_BURP"/>
</dbReference>
<accession>A0AA88D3Q6</accession>
<evidence type="ECO:0000256" key="2">
    <source>
        <dbReference type="ARBA" id="ARBA00004271"/>
    </source>
</evidence>
<dbReference type="EMBL" id="BTGU01000013">
    <property type="protein sequence ID" value="GMN41621.1"/>
    <property type="molecule type" value="Genomic_DNA"/>
</dbReference>
<keyword evidence="4" id="KW-0052">Apoplast</keyword>
<dbReference type="Pfam" id="PF03181">
    <property type="entry name" value="BURP"/>
    <property type="match status" value="1"/>
</dbReference>
<evidence type="ECO:0000259" key="8">
    <source>
        <dbReference type="PROSITE" id="PS51277"/>
    </source>
</evidence>
<dbReference type="Proteomes" id="UP001187192">
    <property type="component" value="Unassembled WGS sequence"/>
</dbReference>
<reference evidence="9" key="1">
    <citation type="submission" date="2023-07" db="EMBL/GenBank/DDBJ databases">
        <title>draft genome sequence of fig (Ficus carica).</title>
        <authorList>
            <person name="Takahashi T."/>
            <person name="Nishimura K."/>
        </authorList>
    </citation>
    <scope>NUCLEOTIDE SEQUENCE</scope>
</reference>
<organism evidence="9 10">
    <name type="scientific">Ficus carica</name>
    <name type="common">Common fig</name>
    <dbReference type="NCBI Taxonomy" id="3494"/>
    <lineage>
        <taxon>Eukaryota</taxon>
        <taxon>Viridiplantae</taxon>
        <taxon>Streptophyta</taxon>
        <taxon>Embryophyta</taxon>
        <taxon>Tracheophyta</taxon>
        <taxon>Spermatophyta</taxon>
        <taxon>Magnoliopsida</taxon>
        <taxon>eudicotyledons</taxon>
        <taxon>Gunneridae</taxon>
        <taxon>Pentapetalae</taxon>
        <taxon>rosids</taxon>
        <taxon>fabids</taxon>
        <taxon>Rosales</taxon>
        <taxon>Moraceae</taxon>
        <taxon>Ficeae</taxon>
        <taxon>Ficus</taxon>
    </lineage>
</organism>
<feature type="compositionally biased region" description="Polar residues" evidence="7">
    <location>
        <begin position="18"/>
        <end position="34"/>
    </location>
</feature>
<keyword evidence="3" id="KW-0134">Cell wall</keyword>
<proteinExistence type="predicted"/>
<dbReference type="AlphaFoldDB" id="A0AA88D3Q6"/>
<dbReference type="SMART" id="SM01045">
    <property type="entry name" value="BURP"/>
    <property type="match status" value="1"/>
</dbReference>
<keyword evidence="10" id="KW-1185">Reference proteome</keyword>
<evidence type="ECO:0000256" key="6">
    <source>
        <dbReference type="ARBA" id="ARBA00023180"/>
    </source>
</evidence>
<feature type="domain" description="BURP" evidence="8">
    <location>
        <begin position="246"/>
        <end position="289"/>
    </location>
</feature>